<gene>
    <name evidence="2" type="ORF">Tci_036148</name>
</gene>
<dbReference type="EMBL" id="BKCJ010004975">
    <property type="protein sequence ID" value="GEU64170.1"/>
    <property type="molecule type" value="Genomic_DNA"/>
</dbReference>
<dbReference type="AlphaFoldDB" id="A0A6L2LSE4"/>
<protein>
    <submittedName>
        <fullName evidence="2">Uncharacterized protein</fullName>
    </submittedName>
</protein>
<feature type="compositionally biased region" description="Polar residues" evidence="1">
    <location>
        <begin position="201"/>
        <end position="214"/>
    </location>
</feature>
<comment type="caution">
    <text evidence="2">The sequence shown here is derived from an EMBL/GenBank/DDBJ whole genome shotgun (WGS) entry which is preliminary data.</text>
</comment>
<evidence type="ECO:0000256" key="1">
    <source>
        <dbReference type="SAM" id="MobiDB-lite"/>
    </source>
</evidence>
<name>A0A6L2LSE4_TANCI</name>
<accession>A0A6L2LSE4</accession>
<sequence>MAFLSTVAASRFPSTNNQLRTSFNLKNQATIQEGRVIMQQVQGRQGQSYVGSGYKGNVTSSRGNNAGGQARVVKCYNCQEQLAFPTDPGNSDGQSFQLRFNRYLRANNRHLEATYRITYFYCADHLLSFAGVNLQSGKDVLVGKKMNVRRRIRKEDGYTLHDRIKRPSEVGVKIKATVAGCLQSQIADKGTKQKKPPEVGNESNNQRQQLLQQK</sequence>
<proteinExistence type="predicted"/>
<reference evidence="2" key="1">
    <citation type="journal article" date="2019" name="Sci. Rep.">
        <title>Draft genome of Tanacetum cinerariifolium, the natural source of mosquito coil.</title>
        <authorList>
            <person name="Yamashiro T."/>
            <person name="Shiraishi A."/>
            <person name="Satake H."/>
            <person name="Nakayama K."/>
        </authorList>
    </citation>
    <scope>NUCLEOTIDE SEQUENCE</scope>
</reference>
<organism evidence="2">
    <name type="scientific">Tanacetum cinerariifolium</name>
    <name type="common">Dalmatian daisy</name>
    <name type="synonym">Chrysanthemum cinerariifolium</name>
    <dbReference type="NCBI Taxonomy" id="118510"/>
    <lineage>
        <taxon>Eukaryota</taxon>
        <taxon>Viridiplantae</taxon>
        <taxon>Streptophyta</taxon>
        <taxon>Embryophyta</taxon>
        <taxon>Tracheophyta</taxon>
        <taxon>Spermatophyta</taxon>
        <taxon>Magnoliopsida</taxon>
        <taxon>eudicotyledons</taxon>
        <taxon>Gunneridae</taxon>
        <taxon>Pentapetalae</taxon>
        <taxon>asterids</taxon>
        <taxon>campanulids</taxon>
        <taxon>Asterales</taxon>
        <taxon>Asteraceae</taxon>
        <taxon>Asteroideae</taxon>
        <taxon>Anthemideae</taxon>
        <taxon>Anthemidinae</taxon>
        <taxon>Tanacetum</taxon>
    </lineage>
</organism>
<feature type="region of interest" description="Disordered" evidence="1">
    <location>
        <begin position="187"/>
        <end position="214"/>
    </location>
</feature>
<evidence type="ECO:0000313" key="2">
    <source>
        <dbReference type="EMBL" id="GEU64170.1"/>
    </source>
</evidence>